<dbReference type="Proteomes" id="UP000683360">
    <property type="component" value="Unassembled WGS sequence"/>
</dbReference>
<proteinExistence type="predicted"/>
<gene>
    <name evidence="2" type="ORF">MEDL_31701</name>
</gene>
<sequence>MILYFFNEKEEKAHSEGNGGRQPHTKIENRSYEKPWDELKILNIGISECKIYDKAKEQRSPECQIYDVAKDHYHHLDFDIISKQRKFVEAEYDVSMQTASVPMPEIHYSSSNNAMPNFVSKRDEKRRTSSDFPHYPLSDRKAGKENVAYCDTAIVHTNVLYDLPNQSEG</sequence>
<evidence type="ECO:0000313" key="3">
    <source>
        <dbReference type="Proteomes" id="UP000683360"/>
    </source>
</evidence>
<dbReference type="AlphaFoldDB" id="A0A8S3S8F8"/>
<organism evidence="2 3">
    <name type="scientific">Mytilus edulis</name>
    <name type="common">Blue mussel</name>
    <dbReference type="NCBI Taxonomy" id="6550"/>
    <lineage>
        <taxon>Eukaryota</taxon>
        <taxon>Metazoa</taxon>
        <taxon>Spiralia</taxon>
        <taxon>Lophotrochozoa</taxon>
        <taxon>Mollusca</taxon>
        <taxon>Bivalvia</taxon>
        <taxon>Autobranchia</taxon>
        <taxon>Pteriomorphia</taxon>
        <taxon>Mytilida</taxon>
        <taxon>Mytiloidea</taxon>
        <taxon>Mytilidae</taxon>
        <taxon>Mytilinae</taxon>
        <taxon>Mytilus</taxon>
    </lineage>
</organism>
<dbReference type="OrthoDB" id="6137150at2759"/>
<reference evidence="2" key="1">
    <citation type="submission" date="2021-03" db="EMBL/GenBank/DDBJ databases">
        <authorList>
            <person name="Bekaert M."/>
        </authorList>
    </citation>
    <scope>NUCLEOTIDE SEQUENCE</scope>
</reference>
<evidence type="ECO:0000313" key="2">
    <source>
        <dbReference type="EMBL" id="CAG2218020.1"/>
    </source>
</evidence>
<protein>
    <submittedName>
        <fullName evidence="2">Uncharacterized protein</fullName>
    </submittedName>
</protein>
<keyword evidence="3" id="KW-1185">Reference proteome</keyword>
<dbReference type="EMBL" id="CAJPWZ010001584">
    <property type="protein sequence ID" value="CAG2218020.1"/>
    <property type="molecule type" value="Genomic_DNA"/>
</dbReference>
<evidence type="ECO:0000256" key="1">
    <source>
        <dbReference type="SAM" id="MobiDB-lite"/>
    </source>
</evidence>
<feature type="compositionally biased region" description="Basic and acidic residues" evidence="1">
    <location>
        <begin position="120"/>
        <end position="129"/>
    </location>
</feature>
<feature type="region of interest" description="Disordered" evidence="1">
    <location>
        <begin position="110"/>
        <end position="137"/>
    </location>
</feature>
<name>A0A8S3S8F8_MYTED</name>
<accession>A0A8S3S8F8</accession>
<comment type="caution">
    <text evidence="2">The sequence shown here is derived from an EMBL/GenBank/DDBJ whole genome shotgun (WGS) entry which is preliminary data.</text>
</comment>